<keyword evidence="1" id="KW-0812">Transmembrane</keyword>
<proteinExistence type="predicted"/>
<dbReference type="EMBL" id="CP025958">
    <property type="protein sequence ID" value="AWM39420.1"/>
    <property type="molecule type" value="Genomic_DNA"/>
</dbReference>
<evidence type="ECO:0000256" key="1">
    <source>
        <dbReference type="SAM" id="Phobius"/>
    </source>
</evidence>
<evidence type="ECO:0008006" key="4">
    <source>
        <dbReference type="Google" id="ProtNLM"/>
    </source>
</evidence>
<keyword evidence="1" id="KW-1133">Transmembrane helix</keyword>
<evidence type="ECO:0000313" key="2">
    <source>
        <dbReference type="EMBL" id="AWM39420.1"/>
    </source>
</evidence>
<reference evidence="2 3" key="1">
    <citation type="submission" date="2018-01" db="EMBL/GenBank/DDBJ databases">
        <title>G. obscuriglobus.</title>
        <authorList>
            <person name="Franke J."/>
            <person name="Blomberg W."/>
            <person name="Selmecki A."/>
        </authorList>
    </citation>
    <scope>NUCLEOTIDE SEQUENCE [LARGE SCALE GENOMIC DNA]</scope>
    <source>
        <strain evidence="2 3">DSM 5831</strain>
    </source>
</reference>
<feature type="transmembrane region" description="Helical" evidence="1">
    <location>
        <begin position="47"/>
        <end position="66"/>
    </location>
</feature>
<dbReference type="Proteomes" id="UP000245802">
    <property type="component" value="Chromosome"/>
</dbReference>
<feature type="transmembrane region" description="Helical" evidence="1">
    <location>
        <begin position="129"/>
        <end position="150"/>
    </location>
</feature>
<dbReference type="OrthoDB" id="927026at2"/>
<dbReference type="RefSeq" id="WP_010034032.1">
    <property type="nucleotide sequence ID" value="NZ_CP025958.1"/>
</dbReference>
<feature type="transmembrane region" description="Helical" evidence="1">
    <location>
        <begin position="156"/>
        <end position="178"/>
    </location>
</feature>
<name>A0A2Z3HDQ3_9BACT</name>
<dbReference type="AlphaFoldDB" id="A0A2Z3HDQ3"/>
<keyword evidence="3" id="KW-1185">Reference proteome</keyword>
<keyword evidence="1" id="KW-0472">Membrane</keyword>
<organism evidence="2 3">
    <name type="scientific">Gemmata obscuriglobus</name>
    <dbReference type="NCBI Taxonomy" id="114"/>
    <lineage>
        <taxon>Bacteria</taxon>
        <taxon>Pseudomonadati</taxon>
        <taxon>Planctomycetota</taxon>
        <taxon>Planctomycetia</taxon>
        <taxon>Gemmatales</taxon>
        <taxon>Gemmataceae</taxon>
        <taxon>Gemmata</taxon>
    </lineage>
</organism>
<accession>A0A2Z3HDQ3</accession>
<protein>
    <recommendedName>
        <fullName evidence="4">Peptidase M50 domain-containing protein</fullName>
    </recommendedName>
</protein>
<sequence>MLRLLGLGLGWIALGAAVSLLLLGFTVGAFAVVVLSAPVLGEEYGTAVGLSLLCVGLPISFVLAVATHELGHVFAGACAGFRPQFAHIGPITFTRRAGRWRLGWDGRQSWLGGRAVCARRPGSRARVAAFLLAGPSANLVTGVAAAVWFADAGSPALPRCWAGLFAVQSLFFSVVNLVPVRYRRLDSDGLALCRLFAGCGLKGE</sequence>
<evidence type="ECO:0000313" key="3">
    <source>
        <dbReference type="Proteomes" id="UP000245802"/>
    </source>
</evidence>
<dbReference type="KEGG" id="gog:C1280_22140"/>
<gene>
    <name evidence="2" type="ORF">C1280_22140</name>
</gene>